<comment type="caution">
    <text evidence="1">The sequence shown here is derived from an EMBL/GenBank/DDBJ whole genome shotgun (WGS) entry which is preliminary data.</text>
</comment>
<reference evidence="1" key="1">
    <citation type="submission" date="2021-06" db="EMBL/GenBank/DDBJ databases">
        <authorList>
            <person name="Nardi T."/>
            <person name="Nardi T."/>
        </authorList>
    </citation>
    <scope>NUCLEOTIDE SEQUENCE</scope>
</reference>
<name>A0A8S4BWI2_9ACAR</name>
<keyword evidence="2" id="KW-1185">Reference proteome</keyword>
<protein>
    <submittedName>
        <fullName evidence="1">VCBS repeat containing protein</fullName>
    </submittedName>
</protein>
<proteinExistence type="predicted"/>
<organism evidence="1 2">
    <name type="scientific">Hyalomma marginatum</name>
    <dbReference type="NCBI Taxonomy" id="34627"/>
    <lineage>
        <taxon>Eukaryota</taxon>
        <taxon>Metazoa</taxon>
        <taxon>Ecdysozoa</taxon>
        <taxon>Arthropoda</taxon>
        <taxon>Chelicerata</taxon>
        <taxon>Arachnida</taxon>
        <taxon>Acari</taxon>
        <taxon>Parasitiformes</taxon>
        <taxon>Ixodida</taxon>
        <taxon>Ixodoidea</taxon>
        <taxon>Ixodidae</taxon>
        <taxon>Hyalomminae</taxon>
        <taxon>Hyalomma</taxon>
    </lineage>
</organism>
<evidence type="ECO:0000313" key="2">
    <source>
        <dbReference type="Proteomes" id="UP000837675"/>
    </source>
</evidence>
<accession>A0A8S4BWI2</accession>
<gene>
    <name evidence="1" type="ORF">MHYMCMPASI_00712</name>
</gene>
<dbReference type="Proteomes" id="UP000837675">
    <property type="component" value="Unassembled WGS sequence"/>
</dbReference>
<dbReference type="AlphaFoldDB" id="A0A8S4BWI2"/>
<dbReference type="EMBL" id="CAJVAF010000300">
    <property type="protein sequence ID" value="CAG7593778.1"/>
    <property type="molecule type" value="Genomic_DNA"/>
</dbReference>
<evidence type="ECO:0000313" key="1">
    <source>
        <dbReference type="EMBL" id="CAG7593778.1"/>
    </source>
</evidence>
<sequence>MRKILNLYVHILYGNKEQTLIFGLKNGGNVMLPDSTLVNSLYIGNDLNGDNLDDMAISIYTEDTYQILMIYGSNNHSDINATIPEQAGYGTDLLLFNNY</sequence>